<proteinExistence type="predicted"/>
<name>M8CN78_AEGTA</name>
<organism evidence="1">
    <name type="scientific">Aegilops tauschii</name>
    <name type="common">Tausch's goatgrass</name>
    <name type="synonym">Aegilops squarrosa</name>
    <dbReference type="NCBI Taxonomy" id="37682"/>
    <lineage>
        <taxon>Eukaryota</taxon>
        <taxon>Viridiplantae</taxon>
        <taxon>Streptophyta</taxon>
        <taxon>Embryophyta</taxon>
        <taxon>Tracheophyta</taxon>
        <taxon>Spermatophyta</taxon>
        <taxon>Magnoliopsida</taxon>
        <taxon>Liliopsida</taxon>
        <taxon>Poales</taxon>
        <taxon>Poaceae</taxon>
        <taxon>BOP clade</taxon>
        <taxon>Pooideae</taxon>
        <taxon>Triticodae</taxon>
        <taxon>Triticeae</taxon>
        <taxon>Triticinae</taxon>
        <taxon>Aegilops</taxon>
    </lineage>
</organism>
<reference evidence="1" key="1">
    <citation type="submission" date="2015-06" db="UniProtKB">
        <authorList>
            <consortium name="EnsemblPlants"/>
        </authorList>
    </citation>
    <scope>IDENTIFICATION</scope>
</reference>
<accession>M8CN78</accession>
<evidence type="ECO:0000313" key="1">
    <source>
        <dbReference type="EnsemblPlants" id="EMT24976"/>
    </source>
</evidence>
<sequence>MSSPSRVGGGVQVLIVIHQLALVVLVLKQSKKKLRFESDSKEFAEKEKQMRAADGAKGAKFAMVKQPALQKKSLSTVAEEGVEGVR</sequence>
<protein>
    <submittedName>
        <fullName evidence="1">Uncharacterized protein</fullName>
    </submittedName>
</protein>
<dbReference type="AlphaFoldDB" id="M8CN78"/>
<dbReference type="EnsemblPlants" id="EMT24976">
    <property type="protein sequence ID" value="EMT24976"/>
    <property type="gene ID" value="F775_42886"/>
</dbReference>